<reference evidence="8" key="1">
    <citation type="journal article" date="2011" name="Proc. Natl. Acad. Sci. U.S.A.">
        <title>Obligate biotrophy features unraveled by the genomic analysis of rust fungi.</title>
        <authorList>
            <person name="Duplessis S."/>
            <person name="Cuomo C.A."/>
            <person name="Lin Y.-C."/>
            <person name="Aerts A."/>
            <person name="Tisserant E."/>
            <person name="Veneault-Fourrey C."/>
            <person name="Joly D.L."/>
            <person name="Hacquard S."/>
            <person name="Amselem J."/>
            <person name="Cantarel B.L."/>
            <person name="Chiu R."/>
            <person name="Coutinho P.M."/>
            <person name="Feau N."/>
            <person name="Field M."/>
            <person name="Frey P."/>
            <person name="Gelhaye E."/>
            <person name="Goldberg J."/>
            <person name="Grabherr M.G."/>
            <person name="Kodira C.D."/>
            <person name="Kohler A."/>
            <person name="Kuees U."/>
            <person name="Lindquist E.A."/>
            <person name="Lucas S.M."/>
            <person name="Mago R."/>
            <person name="Mauceli E."/>
            <person name="Morin E."/>
            <person name="Murat C."/>
            <person name="Pangilinan J.L."/>
            <person name="Park R."/>
            <person name="Pearson M."/>
            <person name="Quesneville H."/>
            <person name="Rouhier N."/>
            <person name="Sakthikumar S."/>
            <person name="Salamov A.A."/>
            <person name="Schmutz J."/>
            <person name="Selles B."/>
            <person name="Shapiro H."/>
            <person name="Tanguay P."/>
            <person name="Tuskan G.A."/>
            <person name="Henrissat B."/>
            <person name="Van de Peer Y."/>
            <person name="Rouze P."/>
            <person name="Ellis J.G."/>
            <person name="Dodds P.N."/>
            <person name="Schein J.E."/>
            <person name="Zhong S."/>
            <person name="Hamelin R.C."/>
            <person name="Grigoriev I.V."/>
            <person name="Szabo L.J."/>
            <person name="Martin F."/>
        </authorList>
    </citation>
    <scope>NUCLEOTIDE SEQUENCE [LARGE SCALE GENOMIC DNA]</scope>
    <source>
        <strain evidence="8">98AG31 / pathotype 3-4-7</strain>
    </source>
</reference>
<name>F4S9T8_MELLP</name>
<evidence type="ECO:0000256" key="5">
    <source>
        <dbReference type="ARBA" id="ARBA00023004"/>
    </source>
</evidence>
<dbReference type="InterPro" id="IPR002403">
    <property type="entry name" value="Cyt_P450_E_grp-IV"/>
</dbReference>
<gene>
    <name evidence="7" type="ORF">MELLADRAFT_118500</name>
</gene>
<dbReference type="InterPro" id="IPR050529">
    <property type="entry name" value="CYP450_sterol_14alpha_dmase"/>
</dbReference>
<keyword evidence="5 6" id="KW-0408">Iron</keyword>
<keyword evidence="7" id="KW-0560">Oxidoreductase</keyword>
<keyword evidence="7" id="KW-0503">Monooxygenase</keyword>
<dbReference type="RefSeq" id="XP_007418154.1">
    <property type="nucleotide sequence ID" value="XM_007418092.1"/>
</dbReference>
<dbReference type="Pfam" id="PF00067">
    <property type="entry name" value="p450"/>
    <property type="match status" value="1"/>
</dbReference>
<dbReference type="Proteomes" id="UP000001072">
    <property type="component" value="Unassembled WGS sequence"/>
</dbReference>
<dbReference type="GO" id="GO:0020037">
    <property type="term" value="F:heme binding"/>
    <property type="evidence" value="ECO:0007669"/>
    <property type="project" value="InterPro"/>
</dbReference>
<dbReference type="OrthoDB" id="1055148at2759"/>
<keyword evidence="3 6" id="KW-0349">Heme</keyword>
<sequence length="540" mass="59813">MSSANNPFTISSPLSHPSALPAPIHYLFELNHWLLGTLSLAFLLLAISNRILPLSQSPCTSPPLVPTWPWIGSLFAYTRDPVGFIRRNHTRYGNVFTTTILGYRCSFIQSAPHVHRFATSPRTILDVTSAYKLIASGVIGEEAFIGPTRTLTRLVFAPARLDALDCRFWALAEEMIAGRLDPESKCDPEWNTLSPTGWLDNVVFALDLAALMGPVSPEVLPHVASLFRVLDGDLSLFGLLAAGRSRAQAKEQLLNLLRDHVRGHIKIAARRIGSNDHLPDPELPEELLRSELVLECGKQCDEVLRAYYSGSATPAMMDIIERKVNYIAIFIYGYVWAGQTNSAAATIGALHDILEYSQRTGQDLVGEIRDEVEKYGGLGAVCYNNVSCLTRCVNETLRLRATGAWVRLAENPFELNNGVTCPPGFVVASPTPISSDPLIYAEPEVWDPTRYLRPPFASGEIQLDSRTWLPSPSKFPAWGIGHAHCPGQHLAYKMISITLLTFFQHYDARLTNVPAPIFQDVAAAGLQRLKTEYKIQIKKR</sequence>
<feature type="binding site" description="axial binding residue" evidence="6">
    <location>
        <position position="485"/>
    </location>
    <ligand>
        <name>heme</name>
        <dbReference type="ChEBI" id="CHEBI:30413"/>
    </ligand>
    <ligandPart>
        <name>Fe</name>
        <dbReference type="ChEBI" id="CHEBI:18248"/>
    </ligandPart>
</feature>
<dbReference type="PANTHER" id="PTHR24304:SF2">
    <property type="entry name" value="24-HYDROXYCHOLESTEROL 7-ALPHA-HYDROXYLASE"/>
    <property type="match status" value="1"/>
</dbReference>
<dbReference type="STRING" id="747676.F4S9T8"/>
<dbReference type="AlphaFoldDB" id="F4S9T8"/>
<dbReference type="SUPFAM" id="SSF48264">
    <property type="entry name" value="Cytochrome P450"/>
    <property type="match status" value="1"/>
</dbReference>
<evidence type="ECO:0000256" key="4">
    <source>
        <dbReference type="ARBA" id="ARBA00022723"/>
    </source>
</evidence>
<dbReference type="KEGG" id="mlr:MELLADRAFT_118500"/>
<keyword evidence="8" id="KW-1185">Reference proteome</keyword>
<dbReference type="EMBL" id="GL883173">
    <property type="protein sequence ID" value="EGF98573.1"/>
    <property type="molecule type" value="Genomic_DNA"/>
</dbReference>
<dbReference type="PANTHER" id="PTHR24304">
    <property type="entry name" value="CYTOCHROME P450 FAMILY 7"/>
    <property type="match status" value="1"/>
</dbReference>
<dbReference type="eggNOG" id="KOG0684">
    <property type="taxonomic scope" value="Eukaryota"/>
</dbReference>
<dbReference type="InterPro" id="IPR001128">
    <property type="entry name" value="Cyt_P450"/>
</dbReference>
<organism evidence="8">
    <name type="scientific">Melampsora larici-populina (strain 98AG31 / pathotype 3-4-7)</name>
    <name type="common">Poplar leaf rust fungus</name>
    <dbReference type="NCBI Taxonomy" id="747676"/>
    <lineage>
        <taxon>Eukaryota</taxon>
        <taxon>Fungi</taxon>
        <taxon>Dikarya</taxon>
        <taxon>Basidiomycota</taxon>
        <taxon>Pucciniomycotina</taxon>
        <taxon>Pucciniomycetes</taxon>
        <taxon>Pucciniales</taxon>
        <taxon>Melampsoraceae</taxon>
        <taxon>Melampsora</taxon>
    </lineage>
</organism>
<dbReference type="HOGENOM" id="CLU_497006_0_0_1"/>
<evidence type="ECO:0000256" key="1">
    <source>
        <dbReference type="ARBA" id="ARBA00001971"/>
    </source>
</evidence>
<dbReference type="InParanoid" id="F4S9T8"/>
<evidence type="ECO:0000256" key="3">
    <source>
        <dbReference type="ARBA" id="ARBA00022617"/>
    </source>
</evidence>
<evidence type="ECO:0000313" key="8">
    <source>
        <dbReference type="Proteomes" id="UP000001072"/>
    </source>
</evidence>
<dbReference type="PRINTS" id="PR00465">
    <property type="entry name" value="EP450IV"/>
</dbReference>
<evidence type="ECO:0000256" key="6">
    <source>
        <dbReference type="PIRSR" id="PIRSR602403-1"/>
    </source>
</evidence>
<dbReference type="GO" id="GO:0004497">
    <property type="term" value="F:monooxygenase activity"/>
    <property type="evidence" value="ECO:0007669"/>
    <property type="project" value="UniProtKB-KW"/>
</dbReference>
<dbReference type="VEuPathDB" id="FungiDB:MELLADRAFT_118500"/>
<evidence type="ECO:0000313" key="7">
    <source>
        <dbReference type="EMBL" id="EGF98573.1"/>
    </source>
</evidence>
<dbReference type="GeneID" id="18926229"/>
<protein>
    <submittedName>
        <fullName evidence="7">Cytochrome P450 monooxygenase</fullName>
    </submittedName>
</protein>
<comment type="similarity">
    <text evidence="2">Belongs to the cytochrome P450 family.</text>
</comment>
<dbReference type="Gene3D" id="1.10.630.10">
    <property type="entry name" value="Cytochrome P450"/>
    <property type="match status" value="1"/>
</dbReference>
<accession>F4S9T8</accession>
<dbReference type="InterPro" id="IPR036396">
    <property type="entry name" value="Cyt_P450_sf"/>
</dbReference>
<keyword evidence="4 6" id="KW-0479">Metal-binding</keyword>
<proteinExistence type="inferred from homology"/>
<comment type="cofactor">
    <cofactor evidence="1 6">
        <name>heme</name>
        <dbReference type="ChEBI" id="CHEBI:30413"/>
    </cofactor>
</comment>
<dbReference type="GO" id="GO:0016705">
    <property type="term" value="F:oxidoreductase activity, acting on paired donors, with incorporation or reduction of molecular oxygen"/>
    <property type="evidence" value="ECO:0007669"/>
    <property type="project" value="InterPro"/>
</dbReference>
<dbReference type="GO" id="GO:0005506">
    <property type="term" value="F:iron ion binding"/>
    <property type="evidence" value="ECO:0007669"/>
    <property type="project" value="InterPro"/>
</dbReference>
<evidence type="ECO:0000256" key="2">
    <source>
        <dbReference type="ARBA" id="ARBA00010617"/>
    </source>
</evidence>